<comment type="caution">
    <text evidence="8">The sequence shown here is derived from an EMBL/GenBank/DDBJ whole genome shotgun (WGS) entry which is preliminary data.</text>
</comment>
<dbReference type="NCBIfam" id="TIGR00219">
    <property type="entry name" value="mreC"/>
    <property type="match status" value="1"/>
</dbReference>
<comment type="similarity">
    <text evidence="1 5">Belongs to the MreC family.</text>
</comment>
<dbReference type="Gene3D" id="2.40.10.350">
    <property type="entry name" value="Rod shape-determining protein MreC, domain 2"/>
    <property type="match status" value="1"/>
</dbReference>
<keyword evidence="6" id="KW-0812">Transmembrane</keyword>
<evidence type="ECO:0000256" key="1">
    <source>
        <dbReference type="ARBA" id="ARBA00009369"/>
    </source>
</evidence>
<comment type="function">
    <text evidence="5">Involved in formation and maintenance of cell shape.</text>
</comment>
<evidence type="ECO:0000259" key="7">
    <source>
        <dbReference type="Pfam" id="PF04085"/>
    </source>
</evidence>
<dbReference type="PANTHER" id="PTHR34138">
    <property type="entry name" value="CELL SHAPE-DETERMINING PROTEIN MREC"/>
    <property type="match status" value="1"/>
</dbReference>
<dbReference type="Gene3D" id="2.40.10.340">
    <property type="entry name" value="Rod shape-determining protein MreC, domain 1"/>
    <property type="match status" value="1"/>
</dbReference>
<dbReference type="InterPro" id="IPR042175">
    <property type="entry name" value="Cell/Rod_MreC_2"/>
</dbReference>
<evidence type="ECO:0000256" key="2">
    <source>
        <dbReference type="ARBA" id="ARBA00013855"/>
    </source>
</evidence>
<sequence>MKKNSRRQGKGSIKTFRFVLFIGTVATFAVILLIIILGDQQFGPVHKVILEGAGPLQKAVAQISGSVHSVKRKYIDLLTIREEKERLWKELQECRTTAYANRGAVALNARLRKLLDFKESSNQPTITAQIIGKDPSLWFRSVIIDRGGSDGVDKGMPVVTGEGIVGQVYASSSDYSKVLLAIAPSSAIDVLLQDSRIRGILKGTGKNMYLLEYILKTAEVFVGDRVVTAGYGGMFPTGLPVGIVSKVTRNRRGMFLEIEVVPAVDFRTLENLLVIEREKKMFD</sequence>
<gene>
    <name evidence="8" type="ORF">H206_01859</name>
</gene>
<keyword evidence="6" id="KW-0472">Membrane</keyword>
<proteinExistence type="inferred from homology"/>
<dbReference type="Pfam" id="PF04085">
    <property type="entry name" value="MreC"/>
    <property type="match status" value="1"/>
</dbReference>
<dbReference type="Proteomes" id="UP000287853">
    <property type="component" value="Unassembled WGS sequence"/>
</dbReference>
<name>A0A444ITU3_9BACT</name>
<dbReference type="AlphaFoldDB" id="A0A444ITU3"/>
<dbReference type="InterPro" id="IPR042177">
    <property type="entry name" value="Cell/Rod_1"/>
</dbReference>
<evidence type="ECO:0000256" key="4">
    <source>
        <dbReference type="ARBA" id="ARBA00032089"/>
    </source>
</evidence>
<evidence type="ECO:0000256" key="5">
    <source>
        <dbReference type="PIRNR" id="PIRNR038471"/>
    </source>
</evidence>
<protein>
    <recommendedName>
        <fullName evidence="2 5">Cell shape-determining protein MreC</fullName>
    </recommendedName>
    <alternativeName>
        <fullName evidence="4 5">Cell shape protein MreC</fullName>
    </alternativeName>
</protein>
<reference evidence="8 9" key="1">
    <citation type="submission" date="2017-01" db="EMBL/GenBank/DDBJ databases">
        <title>The cable genome- insights into the physiology and evolution of filamentous bacteria capable of sulfide oxidation via long distance electron transfer.</title>
        <authorList>
            <person name="Schreiber L."/>
            <person name="Bjerg J.T."/>
            <person name="Boggild A."/>
            <person name="Van De Vossenberg J."/>
            <person name="Meysman F."/>
            <person name="Nielsen L.P."/>
            <person name="Schramm A."/>
            <person name="Kjeldsen K.U."/>
        </authorList>
    </citation>
    <scope>NUCLEOTIDE SEQUENCE [LARGE SCALE GENOMIC DNA]</scope>
    <source>
        <strain evidence="8">MCF</strain>
    </source>
</reference>
<accession>A0A444ITU3</accession>
<dbReference type="InterPro" id="IPR007221">
    <property type="entry name" value="MreC"/>
</dbReference>
<dbReference type="GO" id="GO:0005886">
    <property type="term" value="C:plasma membrane"/>
    <property type="evidence" value="ECO:0007669"/>
    <property type="project" value="TreeGrafter"/>
</dbReference>
<dbReference type="EMBL" id="MTKO01000097">
    <property type="protein sequence ID" value="RWX44339.1"/>
    <property type="molecule type" value="Genomic_DNA"/>
</dbReference>
<evidence type="ECO:0000256" key="6">
    <source>
        <dbReference type="SAM" id="Phobius"/>
    </source>
</evidence>
<feature type="transmembrane region" description="Helical" evidence="6">
    <location>
        <begin position="16"/>
        <end position="37"/>
    </location>
</feature>
<dbReference type="PIRSF" id="PIRSF038471">
    <property type="entry name" value="MreC"/>
    <property type="match status" value="1"/>
</dbReference>
<dbReference type="GO" id="GO:0008360">
    <property type="term" value="P:regulation of cell shape"/>
    <property type="evidence" value="ECO:0007669"/>
    <property type="project" value="UniProtKB-KW"/>
</dbReference>
<dbReference type="InterPro" id="IPR055342">
    <property type="entry name" value="MreC_beta-barrel_core"/>
</dbReference>
<evidence type="ECO:0000256" key="3">
    <source>
        <dbReference type="ARBA" id="ARBA00022960"/>
    </source>
</evidence>
<keyword evidence="6" id="KW-1133">Transmembrane helix</keyword>
<feature type="domain" description="Rod shape-determining protein MreC beta-barrel core" evidence="7">
    <location>
        <begin position="130"/>
        <end position="276"/>
    </location>
</feature>
<organism evidence="8 9">
    <name type="scientific">Candidatus Electrothrix aarhusensis</name>
    <dbReference type="NCBI Taxonomy" id="1859131"/>
    <lineage>
        <taxon>Bacteria</taxon>
        <taxon>Pseudomonadati</taxon>
        <taxon>Thermodesulfobacteriota</taxon>
        <taxon>Desulfobulbia</taxon>
        <taxon>Desulfobulbales</taxon>
        <taxon>Desulfobulbaceae</taxon>
        <taxon>Candidatus Electrothrix</taxon>
    </lineage>
</organism>
<dbReference type="PANTHER" id="PTHR34138:SF1">
    <property type="entry name" value="CELL SHAPE-DETERMINING PROTEIN MREC"/>
    <property type="match status" value="1"/>
</dbReference>
<evidence type="ECO:0000313" key="8">
    <source>
        <dbReference type="EMBL" id="RWX44339.1"/>
    </source>
</evidence>
<keyword evidence="3 5" id="KW-0133">Cell shape</keyword>
<keyword evidence="9" id="KW-1185">Reference proteome</keyword>
<evidence type="ECO:0000313" key="9">
    <source>
        <dbReference type="Proteomes" id="UP000287853"/>
    </source>
</evidence>